<dbReference type="EMBL" id="AP025739">
    <property type="protein sequence ID" value="BDI30206.1"/>
    <property type="molecule type" value="Genomic_DNA"/>
</dbReference>
<dbReference type="OrthoDB" id="4829830at2"/>
<feature type="transmembrane region" description="Helical" evidence="2">
    <location>
        <begin position="191"/>
        <end position="220"/>
    </location>
</feature>
<dbReference type="RefSeq" id="WP_119321180.1">
    <property type="nucleotide sequence ID" value="NZ_AP025739.1"/>
</dbReference>
<evidence type="ECO:0000256" key="1">
    <source>
        <dbReference type="SAM" id="MobiDB-lite"/>
    </source>
</evidence>
<feature type="transmembrane region" description="Helical" evidence="2">
    <location>
        <begin position="34"/>
        <end position="59"/>
    </location>
</feature>
<protein>
    <submittedName>
        <fullName evidence="3">Uncharacterized protein</fullName>
    </submittedName>
</protein>
<dbReference type="Proteomes" id="UP000287394">
    <property type="component" value="Chromosome"/>
</dbReference>
<evidence type="ECO:0000313" key="3">
    <source>
        <dbReference type="EMBL" id="BDI30206.1"/>
    </source>
</evidence>
<keyword evidence="2" id="KW-0812">Transmembrane</keyword>
<accession>A0A402CUU2</accession>
<feature type="region of interest" description="Disordered" evidence="1">
    <location>
        <begin position="258"/>
        <end position="288"/>
    </location>
</feature>
<organism evidence="3 4">
    <name type="scientific">Capsulimonas corticalis</name>
    <dbReference type="NCBI Taxonomy" id="2219043"/>
    <lineage>
        <taxon>Bacteria</taxon>
        <taxon>Bacillati</taxon>
        <taxon>Armatimonadota</taxon>
        <taxon>Armatimonadia</taxon>
        <taxon>Capsulimonadales</taxon>
        <taxon>Capsulimonadaceae</taxon>
        <taxon>Capsulimonas</taxon>
    </lineage>
</organism>
<dbReference type="KEGG" id="ccot:CCAX7_22570"/>
<gene>
    <name evidence="3" type="ORF">CCAX7_22570</name>
</gene>
<feature type="compositionally biased region" description="Polar residues" evidence="1">
    <location>
        <begin position="263"/>
        <end position="272"/>
    </location>
</feature>
<proteinExistence type="predicted"/>
<sequence length="288" mass="29472">MSTGYIGAGGRHPHKVSFDWLGEAWKLFASSAPVWIAAIIVAVYAPLCIDAFVVGAISVSQKIAGSGAGGAVQALMHMGGLTFGLGLLNAAYSAFVLGGLAQMALKQVRGEPVSFRDIFSGGPSFGRMLVFGIVASLMIGVASGFILLPGVFLAGLLLPSLALTAAGAPLSDSISLSVKAMWPDRAIAMGLAFVLGVLTVIGSGFFTIGLLAALPLWFLVSALAYRDMIGFPETEVSLDDILGTVEPGRGVYLGGDAPFGYSPGQTPQNSLNGEPLDNGVDSSAPPKP</sequence>
<evidence type="ECO:0000313" key="4">
    <source>
        <dbReference type="Proteomes" id="UP000287394"/>
    </source>
</evidence>
<keyword evidence="2" id="KW-0472">Membrane</keyword>
<feature type="transmembrane region" description="Helical" evidence="2">
    <location>
        <begin position="80"/>
        <end position="105"/>
    </location>
</feature>
<feature type="transmembrane region" description="Helical" evidence="2">
    <location>
        <begin position="125"/>
        <end position="146"/>
    </location>
</feature>
<feature type="transmembrane region" description="Helical" evidence="2">
    <location>
        <begin position="151"/>
        <end position="171"/>
    </location>
</feature>
<evidence type="ECO:0000256" key="2">
    <source>
        <dbReference type="SAM" id="Phobius"/>
    </source>
</evidence>
<dbReference type="AlphaFoldDB" id="A0A402CUU2"/>
<name>A0A402CUU2_9BACT</name>
<keyword evidence="2" id="KW-1133">Transmembrane helix</keyword>
<keyword evidence="4" id="KW-1185">Reference proteome</keyword>
<reference evidence="3 4" key="1">
    <citation type="journal article" date="2019" name="Int. J. Syst. Evol. Microbiol.">
        <title>Capsulimonas corticalis gen. nov., sp. nov., an aerobic capsulated bacterium, of a novel bacterial order, Capsulimonadales ord. nov., of the class Armatimonadia of the phylum Armatimonadetes.</title>
        <authorList>
            <person name="Li J."/>
            <person name="Kudo C."/>
            <person name="Tonouchi A."/>
        </authorList>
    </citation>
    <scope>NUCLEOTIDE SEQUENCE [LARGE SCALE GENOMIC DNA]</scope>
    <source>
        <strain evidence="3 4">AX-7</strain>
    </source>
</reference>